<proteinExistence type="predicted"/>
<gene>
    <name evidence="1" type="ORF">ACFQGD_13005</name>
</gene>
<organism evidence="1 2">
    <name type="scientific">Haloechinothrix salitolerans</name>
    <dbReference type="NCBI Taxonomy" id="926830"/>
    <lineage>
        <taxon>Bacteria</taxon>
        <taxon>Bacillati</taxon>
        <taxon>Actinomycetota</taxon>
        <taxon>Actinomycetes</taxon>
        <taxon>Pseudonocardiales</taxon>
        <taxon>Pseudonocardiaceae</taxon>
        <taxon>Haloechinothrix</taxon>
    </lineage>
</organism>
<protein>
    <submittedName>
        <fullName evidence="1">Uncharacterized protein</fullName>
    </submittedName>
</protein>
<evidence type="ECO:0000313" key="1">
    <source>
        <dbReference type="EMBL" id="MFC6868059.1"/>
    </source>
</evidence>
<name>A0ABW2BZP8_9PSEU</name>
<dbReference type="RefSeq" id="WP_345404523.1">
    <property type="nucleotide sequence ID" value="NZ_BAABLA010000118.1"/>
</dbReference>
<dbReference type="Proteomes" id="UP001596337">
    <property type="component" value="Unassembled WGS sequence"/>
</dbReference>
<reference evidence="2" key="1">
    <citation type="journal article" date="2019" name="Int. J. Syst. Evol. Microbiol.">
        <title>The Global Catalogue of Microorganisms (GCM) 10K type strain sequencing project: providing services to taxonomists for standard genome sequencing and annotation.</title>
        <authorList>
            <consortium name="The Broad Institute Genomics Platform"/>
            <consortium name="The Broad Institute Genome Sequencing Center for Infectious Disease"/>
            <person name="Wu L."/>
            <person name="Ma J."/>
        </authorList>
    </citation>
    <scope>NUCLEOTIDE SEQUENCE [LARGE SCALE GENOMIC DNA]</scope>
    <source>
        <strain evidence="2">KCTC 32255</strain>
    </source>
</reference>
<evidence type="ECO:0000313" key="2">
    <source>
        <dbReference type="Proteomes" id="UP001596337"/>
    </source>
</evidence>
<keyword evidence="2" id="KW-1185">Reference proteome</keyword>
<sequence>MTRRGTVGRRFIEWGDGVPNYADLVAVLITRPSRNAWCSVRAAWLFQAAEALRGVGYTEDADIAREEAMRLVRDAITALAGDD</sequence>
<dbReference type="EMBL" id="JBHSXX010000001">
    <property type="protein sequence ID" value="MFC6868059.1"/>
    <property type="molecule type" value="Genomic_DNA"/>
</dbReference>
<comment type="caution">
    <text evidence="1">The sequence shown here is derived from an EMBL/GenBank/DDBJ whole genome shotgun (WGS) entry which is preliminary data.</text>
</comment>
<accession>A0ABW2BZP8</accession>